<name>A0A6A6TT14_9PLEO</name>
<gene>
    <name evidence="2" type="ORF">K491DRAFT_686788</name>
</gene>
<feature type="domain" description="Rhodanese" evidence="1">
    <location>
        <begin position="2"/>
        <end position="100"/>
    </location>
</feature>
<dbReference type="InterPro" id="IPR052367">
    <property type="entry name" value="Thiosulfate_ST/Rhodanese-like"/>
</dbReference>
<dbReference type="SMART" id="SM00450">
    <property type="entry name" value="RHOD"/>
    <property type="match status" value="1"/>
</dbReference>
<dbReference type="InterPro" id="IPR001763">
    <property type="entry name" value="Rhodanese-like_dom"/>
</dbReference>
<dbReference type="PANTHER" id="PTHR45431">
    <property type="entry name" value="RHODANESE-LIKE DOMAIN-CONTAINING PROTEIN 15, CHLOROPLASTIC"/>
    <property type="match status" value="1"/>
</dbReference>
<dbReference type="SUPFAM" id="SSF52821">
    <property type="entry name" value="Rhodanese/Cell cycle control phosphatase"/>
    <property type="match status" value="1"/>
</dbReference>
<dbReference type="InterPro" id="IPR036873">
    <property type="entry name" value="Rhodanese-like_dom_sf"/>
</dbReference>
<reference evidence="2" key="1">
    <citation type="journal article" date="2020" name="Stud. Mycol.">
        <title>101 Dothideomycetes genomes: a test case for predicting lifestyles and emergence of pathogens.</title>
        <authorList>
            <person name="Haridas S."/>
            <person name="Albert R."/>
            <person name="Binder M."/>
            <person name="Bloem J."/>
            <person name="Labutti K."/>
            <person name="Salamov A."/>
            <person name="Andreopoulos B."/>
            <person name="Baker S."/>
            <person name="Barry K."/>
            <person name="Bills G."/>
            <person name="Bluhm B."/>
            <person name="Cannon C."/>
            <person name="Castanera R."/>
            <person name="Culley D."/>
            <person name="Daum C."/>
            <person name="Ezra D."/>
            <person name="Gonzalez J."/>
            <person name="Henrissat B."/>
            <person name="Kuo A."/>
            <person name="Liang C."/>
            <person name="Lipzen A."/>
            <person name="Lutzoni F."/>
            <person name="Magnuson J."/>
            <person name="Mondo S."/>
            <person name="Nolan M."/>
            <person name="Ohm R."/>
            <person name="Pangilinan J."/>
            <person name="Park H.-J."/>
            <person name="Ramirez L."/>
            <person name="Alfaro M."/>
            <person name="Sun H."/>
            <person name="Tritt A."/>
            <person name="Yoshinaga Y."/>
            <person name="Zwiers L.-H."/>
            <person name="Turgeon B."/>
            <person name="Goodwin S."/>
            <person name="Spatafora J."/>
            <person name="Crous P."/>
            <person name="Grigoriev I."/>
        </authorList>
    </citation>
    <scope>NUCLEOTIDE SEQUENCE</scope>
    <source>
        <strain evidence="2">CBS 122681</strain>
    </source>
</reference>
<keyword evidence="3" id="KW-1185">Reference proteome</keyword>
<dbReference type="OrthoDB" id="361797at2759"/>
<dbReference type="AlphaFoldDB" id="A0A6A6TT14"/>
<protein>
    <recommendedName>
        <fullName evidence="1">Rhodanese domain-containing protein</fullName>
    </recommendedName>
</protein>
<dbReference type="Proteomes" id="UP000799324">
    <property type="component" value="Unassembled WGS sequence"/>
</dbReference>
<proteinExistence type="predicted"/>
<dbReference type="PANTHER" id="PTHR45431:SF3">
    <property type="entry name" value="RHODANESE-LIKE DOMAIN-CONTAINING PROTEIN 15, CHLOROPLASTIC"/>
    <property type="match status" value="1"/>
</dbReference>
<organism evidence="2 3">
    <name type="scientific">Lophiostoma macrostomum CBS 122681</name>
    <dbReference type="NCBI Taxonomy" id="1314788"/>
    <lineage>
        <taxon>Eukaryota</taxon>
        <taxon>Fungi</taxon>
        <taxon>Dikarya</taxon>
        <taxon>Ascomycota</taxon>
        <taxon>Pezizomycotina</taxon>
        <taxon>Dothideomycetes</taxon>
        <taxon>Pleosporomycetidae</taxon>
        <taxon>Pleosporales</taxon>
        <taxon>Lophiostomataceae</taxon>
        <taxon>Lophiostoma</taxon>
    </lineage>
</organism>
<dbReference type="Pfam" id="PF00581">
    <property type="entry name" value="Rhodanese"/>
    <property type="match status" value="1"/>
</dbReference>
<dbReference type="PROSITE" id="PS50206">
    <property type="entry name" value="RHODANESE_3"/>
    <property type="match status" value="1"/>
</dbReference>
<evidence type="ECO:0000313" key="2">
    <source>
        <dbReference type="EMBL" id="KAF2662307.1"/>
    </source>
</evidence>
<evidence type="ECO:0000313" key="3">
    <source>
        <dbReference type="Proteomes" id="UP000799324"/>
    </source>
</evidence>
<evidence type="ECO:0000259" key="1">
    <source>
        <dbReference type="PROSITE" id="PS50206"/>
    </source>
</evidence>
<sequence>MVSSQKVLIDVRTPAEYSTGFLSADLSDAINIDFQSIDQLQSILSEQGIDIAKTDDITLYCRSGRRSHIALQTLKELGYSHARDIGGLEEARAILKREETSRGLEKSDVVALDVKREGSNDDNRKAREKSMADLLAGLEEHD</sequence>
<dbReference type="CDD" id="cd00158">
    <property type="entry name" value="RHOD"/>
    <property type="match status" value="1"/>
</dbReference>
<dbReference type="Gene3D" id="3.40.250.10">
    <property type="entry name" value="Rhodanese-like domain"/>
    <property type="match status" value="1"/>
</dbReference>
<accession>A0A6A6TT14</accession>
<dbReference type="EMBL" id="MU004290">
    <property type="protein sequence ID" value="KAF2662307.1"/>
    <property type="molecule type" value="Genomic_DNA"/>
</dbReference>